<protein>
    <recommendedName>
        <fullName evidence="2">Amidohydrolase-related domain-containing protein</fullName>
    </recommendedName>
</protein>
<comment type="caution">
    <text evidence="3">The sequence shown here is derived from an EMBL/GenBank/DDBJ whole genome shotgun (WGS) entry which is preliminary data.</text>
</comment>
<dbReference type="Pfam" id="PF01979">
    <property type="entry name" value="Amidohydro_1"/>
    <property type="match status" value="1"/>
</dbReference>
<dbReference type="AlphaFoldDB" id="X1DYN1"/>
<feature type="non-terminal residue" evidence="3">
    <location>
        <position position="103"/>
    </location>
</feature>
<name>X1DYN1_9ZZZZ</name>
<evidence type="ECO:0000256" key="1">
    <source>
        <dbReference type="ARBA" id="ARBA00022801"/>
    </source>
</evidence>
<evidence type="ECO:0000259" key="2">
    <source>
        <dbReference type="Pfam" id="PF01979"/>
    </source>
</evidence>
<dbReference type="PANTHER" id="PTHR43794:SF11">
    <property type="entry name" value="AMIDOHYDROLASE-RELATED DOMAIN-CONTAINING PROTEIN"/>
    <property type="match status" value="1"/>
</dbReference>
<evidence type="ECO:0000313" key="3">
    <source>
        <dbReference type="EMBL" id="GAH26126.1"/>
    </source>
</evidence>
<sequence length="103" mass="11170">KEKEPRVATSKQLLDSATIIGANALKRSDLGRITPGAKADIVTINLNTFNMCPVTDPIRILIMNGTRNDVDTVIVDGKTRVIGGEVLGFDENIFDSQNMAKKV</sequence>
<feature type="domain" description="Amidohydrolase-related" evidence="2">
    <location>
        <begin position="9"/>
        <end position="79"/>
    </location>
</feature>
<dbReference type="InterPro" id="IPR011059">
    <property type="entry name" value="Metal-dep_hydrolase_composite"/>
</dbReference>
<keyword evidence="1" id="KW-0378">Hydrolase</keyword>
<dbReference type="Gene3D" id="3.20.20.140">
    <property type="entry name" value="Metal-dependent hydrolases"/>
    <property type="match status" value="1"/>
</dbReference>
<dbReference type="GO" id="GO:0016810">
    <property type="term" value="F:hydrolase activity, acting on carbon-nitrogen (but not peptide) bonds"/>
    <property type="evidence" value="ECO:0007669"/>
    <property type="project" value="InterPro"/>
</dbReference>
<accession>X1DYN1</accession>
<dbReference type="EMBL" id="BART01040105">
    <property type="protein sequence ID" value="GAH26126.1"/>
    <property type="molecule type" value="Genomic_DNA"/>
</dbReference>
<dbReference type="PANTHER" id="PTHR43794">
    <property type="entry name" value="AMINOHYDROLASE SSNA-RELATED"/>
    <property type="match status" value="1"/>
</dbReference>
<reference evidence="3" key="1">
    <citation type="journal article" date="2014" name="Front. Microbiol.">
        <title>High frequency of phylogenetically diverse reductive dehalogenase-homologous genes in deep subseafloor sedimentary metagenomes.</title>
        <authorList>
            <person name="Kawai M."/>
            <person name="Futagami T."/>
            <person name="Toyoda A."/>
            <person name="Takaki Y."/>
            <person name="Nishi S."/>
            <person name="Hori S."/>
            <person name="Arai W."/>
            <person name="Tsubouchi T."/>
            <person name="Morono Y."/>
            <person name="Uchiyama I."/>
            <person name="Ito T."/>
            <person name="Fujiyama A."/>
            <person name="Inagaki F."/>
            <person name="Takami H."/>
        </authorList>
    </citation>
    <scope>NUCLEOTIDE SEQUENCE</scope>
    <source>
        <strain evidence="3">Expedition CK06-06</strain>
    </source>
</reference>
<gene>
    <name evidence="3" type="ORF">S01H4_65496</name>
</gene>
<dbReference type="InterPro" id="IPR050287">
    <property type="entry name" value="MTA/SAH_deaminase"/>
</dbReference>
<dbReference type="SUPFAM" id="SSF51338">
    <property type="entry name" value="Composite domain of metallo-dependent hydrolases"/>
    <property type="match status" value="1"/>
</dbReference>
<proteinExistence type="predicted"/>
<organism evidence="3">
    <name type="scientific">marine sediment metagenome</name>
    <dbReference type="NCBI Taxonomy" id="412755"/>
    <lineage>
        <taxon>unclassified sequences</taxon>
        <taxon>metagenomes</taxon>
        <taxon>ecological metagenomes</taxon>
    </lineage>
</organism>
<feature type="non-terminal residue" evidence="3">
    <location>
        <position position="1"/>
    </location>
</feature>
<dbReference type="InterPro" id="IPR006680">
    <property type="entry name" value="Amidohydro-rel"/>
</dbReference>
<dbReference type="Gene3D" id="2.30.40.10">
    <property type="entry name" value="Urease, subunit C, domain 1"/>
    <property type="match status" value="1"/>
</dbReference>